<evidence type="ECO:0000256" key="1">
    <source>
        <dbReference type="ARBA" id="ARBA00022723"/>
    </source>
</evidence>
<keyword evidence="4" id="KW-0342">GTP-binding</keyword>
<dbReference type="GO" id="GO:0003924">
    <property type="term" value="F:GTPase activity"/>
    <property type="evidence" value="ECO:0007669"/>
    <property type="project" value="InterPro"/>
</dbReference>
<feature type="region of interest" description="Disordered" evidence="6">
    <location>
        <begin position="99"/>
        <end position="119"/>
    </location>
</feature>
<dbReference type="InterPro" id="IPR001019">
    <property type="entry name" value="Gprotein_alpha_su"/>
</dbReference>
<dbReference type="GO" id="GO:0001664">
    <property type="term" value="F:G protein-coupled receptor binding"/>
    <property type="evidence" value="ECO:0007669"/>
    <property type="project" value="TreeGrafter"/>
</dbReference>
<dbReference type="InterPro" id="IPR011025">
    <property type="entry name" value="GproteinA_insert"/>
</dbReference>
<dbReference type="Proteomes" id="UP001285441">
    <property type="component" value="Unassembled WGS sequence"/>
</dbReference>
<evidence type="ECO:0000256" key="3">
    <source>
        <dbReference type="ARBA" id="ARBA00022842"/>
    </source>
</evidence>
<dbReference type="Gene3D" id="1.10.400.10">
    <property type="entry name" value="GI Alpha 1, domain 2-like"/>
    <property type="match status" value="1"/>
</dbReference>
<dbReference type="Pfam" id="PF00503">
    <property type="entry name" value="G-alpha"/>
    <property type="match status" value="1"/>
</dbReference>
<dbReference type="AlphaFoldDB" id="A0AAE0NZP9"/>
<dbReference type="GO" id="GO:0005834">
    <property type="term" value="C:heterotrimeric G-protein complex"/>
    <property type="evidence" value="ECO:0007669"/>
    <property type="project" value="TreeGrafter"/>
</dbReference>
<dbReference type="GO" id="GO:0007189">
    <property type="term" value="P:adenylate cyclase-activating G protein-coupled receptor signaling pathway"/>
    <property type="evidence" value="ECO:0007669"/>
    <property type="project" value="TreeGrafter"/>
</dbReference>
<dbReference type="FunFam" id="3.40.50.300:FF:000692">
    <property type="entry name" value="Guanine nucleotide-binding protein subunit alpha"/>
    <property type="match status" value="1"/>
</dbReference>
<evidence type="ECO:0000256" key="4">
    <source>
        <dbReference type="ARBA" id="ARBA00023134"/>
    </source>
</evidence>
<feature type="compositionally biased region" description="Polar residues" evidence="6">
    <location>
        <begin position="333"/>
        <end position="351"/>
    </location>
</feature>
<evidence type="ECO:0000313" key="8">
    <source>
        <dbReference type="Proteomes" id="UP001285441"/>
    </source>
</evidence>
<comment type="caution">
    <text evidence="7">The sequence shown here is derived from an EMBL/GenBank/DDBJ whole genome shotgun (WGS) entry which is preliminary data.</text>
</comment>
<feature type="region of interest" description="Disordered" evidence="6">
    <location>
        <begin position="410"/>
        <end position="441"/>
    </location>
</feature>
<keyword evidence="5" id="KW-0807">Transducer</keyword>
<dbReference type="PROSITE" id="PS51882">
    <property type="entry name" value="G_ALPHA"/>
    <property type="match status" value="1"/>
</dbReference>
<evidence type="ECO:0000313" key="7">
    <source>
        <dbReference type="EMBL" id="KAK3390716.1"/>
    </source>
</evidence>
<keyword evidence="1" id="KW-0479">Metal-binding</keyword>
<dbReference type="GO" id="GO:0005525">
    <property type="term" value="F:GTP binding"/>
    <property type="evidence" value="ECO:0007669"/>
    <property type="project" value="UniProtKB-KW"/>
</dbReference>
<feature type="compositionally biased region" description="Low complexity" evidence="6">
    <location>
        <begin position="426"/>
        <end position="438"/>
    </location>
</feature>
<dbReference type="EMBL" id="JAULSW010000002">
    <property type="protein sequence ID" value="KAK3390716.1"/>
    <property type="molecule type" value="Genomic_DNA"/>
</dbReference>
<dbReference type="PANTHER" id="PTHR10218">
    <property type="entry name" value="GTP-BINDING PROTEIN ALPHA SUBUNIT"/>
    <property type="match status" value="1"/>
</dbReference>
<keyword evidence="2" id="KW-0547">Nucleotide-binding</keyword>
<reference evidence="7" key="2">
    <citation type="submission" date="2023-06" db="EMBL/GenBank/DDBJ databases">
        <authorList>
            <consortium name="Lawrence Berkeley National Laboratory"/>
            <person name="Haridas S."/>
            <person name="Hensen N."/>
            <person name="Bonometti L."/>
            <person name="Westerberg I."/>
            <person name="Brannstrom I.O."/>
            <person name="Guillou S."/>
            <person name="Cros-Aarteil S."/>
            <person name="Calhoun S."/>
            <person name="Kuo A."/>
            <person name="Mondo S."/>
            <person name="Pangilinan J."/>
            <person name="Riley R."/>
            <person name="LaButti K."/>
            <person name="Andreopoulos B."/>
            <person name="Lipzen A."/>
            <person name="Chen C."/>
            <person name="Yanf M."/>
            <person name="Daum C."/>
            <person name="Ng V."/>
            <person name="Clum A."/>
            <person name="Steindorff A."/>
            <person name="Ohm R."/>
            <person name="Martin F."/>
            <person name="Silar P."/>
            <person name="Natvig D."/>
            <person name="Lalanne C."/>
            <person name="Gautier V."/>
            <person name="Ament-velasquez S.L."/>
            <person name="Kruys A."/>
            <person name="Hutchinson M.I."/>
            <person name="Powell A.J."/>
            <person name="Barry K."/>
            <person name="Miller A.N."/>
            <person name="Grigoriev I.V."/>
            <person name="Debuchy R."/>
            <person name="Gladieux P."/>
            <person name="Thoren M.H."/>
            <person name="Johannesson H."/>
        </authorList>
    </citation>
    <scope>NUCLEOTIDE SEQUENCE</scope>
    <source>
        <strain evidence="7">CBS 232.78</strain>
    </source>
</reference>
<dbReference type="GO" id="GO:0031683">
    <property type="term" value="F:G-protein beta/gamma-subunit complex binding"/>
    <property type="evidence" value="ECO:0007669"/>
    <property type="project" value="InterPro"/>
</dbReference>
<feature type="compositionally biased region" description="Basic residues" evidence="6">
    <location>
        <begin position="319"/>
        <end position="329"/>
    </location>
</feature>
<evidence type="ECO:0000256" key="5">
    <source>
        <dbReference type="ARBA" id="ARBA00023224"/>
    </source>
</evidence>
<evidence type="ECO:0000256" key="2">
    <source>
        <dbReference type="ARBA" id="ARBA00022741"/>
    </source>
</evidence>
<feature type="region of interest" description="Disordered" evidence="6">
    <location>
        <begin position="158"/>
        <end position="180"/>
    </location>
</feature>
<dbReference type="Gene3D" id="3.40.50.300">
    <property type="entry name" value="P-loop containing nucleotide triphosphate hydrolases"/>
    <property type="match status" value="1"/>
</dbReference>
<gene>
    <name evidence="7" type="ORF">B0H63DRAFT_466321</name>
</gene>
<organism evidence="7 8">
    <name type="scientific">Podospora didyma</name>
    <dbReference type="NCBI Taxonomy" id="330526"/>
    <lineage>
        <taxon>Eukaryota</taxon>
        <taxon>Fungi</taxon>
        <taxon>Dikarya</taxon>
        <taxon>Ascomycota</taxon>
        <taxon>Pezizomycotina</taxon>
        <taxon>Sordariomycetes</taxon>
        <taxon>Sordariomycetidae</taxon>
        <taxon>Sordariales</taxon>
        <taxon>Podosporaceae</taxon>
        <taxon>Podospora</taxon>
    </lineage>
</organism>
<evidence type="ECO:0000256" key="6">
    <source>
        <dbReference type="SAM" id="MobiDB-lite"/>
    </source>
</evidence>
<dbReference type="GO" id="GO:0005737">
    <property type="term" value="C:cytoplasm"/>
    <property type="evidence" value="ECO:0007669"/>
    <property type="project" value="TreeGrafter"/>
</dbReference>
<dbReference type="PANTHER" id="PTHR10218:SF369">
    <property type="entry name" value="GUANINE NUCLEOTIDE-BINDING PROTEIN ALPHA-2 SUBUNIT"/>
    <property type="match status" value="1"/>
</dbReference>
<proteinExistence type="predicted"/>
<dbReference type="GO" id="GO:0046872">
    <property type="term" value="F:metal ion binding"/>
    <property type="evidence" value="ECO:0007669"/>
    <property type="project" value="UniProtKB-KW"/>
</dbReference>
<keyword evidence="8" id="KW-1185">Reference proteome</keyword>
<dbReference type="InterPro" id="IPR027417">
    <property type="entry name" value="P-loop_NTPase"/>
</dbReference>
<dbReference type="SMART" id="SM00275">
    <property type="entry name" value="G_alpha"/>
    <property type="match status" value="1"/>
</dbReference>
<name>A0AAE0NZP9_9PEZI</name>
<accession>A0AAE0NZP9</accession>
<protein>
    <submittedName>
        <fullName evidence="7">G-protein alpha subunit-domain-containing protein</fullName>
    </submittedName>
</protein>
<keyword evidence="3" id="KW-0460">Magnesium</keyword>
<feature type="region of interest" description="Disordered" evidence="6">
    <location>
        <begin position="315"/>
        <end position="351"/>
    </location>
</feature>
<reference evidence="7" key="1">
    <citation type="journal article" date="2023" name="Mol. Phylogenet. Evol.">
        <title>Genome-scale phylogeny and comparative genomics of the fungal order Sordariales.</title>
        <authorList>
            <person name="Hensen N."/>
            <person name="Bonometti L."/>
            <person name="Westerberg I."/>
            <person name="Brannstrom I.O."/>
            <person name="Guillou S."/>
            <person name="Cros-Aarteil S."/>
            <person name="Calhoun S."/>
            <person name="Haridas S."/>
            <person name="Kuo A."/>
            <person name="Mondo S."/>
            <person name="Pangilinan J."/>
            <person name="Riley R."/>
            <person name="LaButti K."/>
            <person name="Andreopoulos B."/>
            <person name="Lipzen A."/>
            <person name="Chen C."/>
            <person name="Yan M."/>
            <person name="Daum C."/>
            <person name="Ng V."/>
            <person name="Clum A."/>
            <person name="Steindorff A."/>
            <person name="Ohm R.A."/>
            <person name="Martin F."/>
            <person name="Silar P."/>
            <person name="Natvig D.O."/>
            <person name="Lalanne C."/>
            <person name="Gautier V."/>
            <person name="Ament-Velasquez S.L."/>
            <person name="Kruys A."/>
            <person name="Hutchinson M.I."/>
            <person name="Powell A.J."/>
            <person name="Barry K."/>
            <person name="Miller A.N."/>
            <person name="Grigoriev I.V."/>
            <person name="Debuchy R."/>
            <person name="Gladieux P."/>
            <person name="Hiltunen Thoren M."/>
            <person name="Johannesson H."/>
        </authorList>
    </citation>
    <scope>NUCLEOTIDE SEQUENCE</scope>
    <source>
        <strain evidence="7">CBS 232.78</strain>
    </source>
</reference>
<sequence length="755" mass="81666">MALSKASPGAAAAPATAAAIAQLDARLTKTIASLQALCEDVVTWGNSTTITTAKNHDAAASIPPFINVTVSRLATKLASIQTSLGHIGRGLYPAIPLPAKDQQSEKGAGGGASTTTTTTTTTTQFTEDLDTCVAGCVAIVGQLDALVCKGLDFVVSRSRSGSDGSGTGSEPESEASLASSWLAGGEQVGDVVVVGDEKSRRKIKLKLNVEEKVASAGDEYDLFSRFHPAVGRMAAGVDVLVQASHVNSPAEQQVFLDSISSRKLFQQIQQDAEDIASFGEDAREQRPVRSWRQRLAFGGSTLLQTPARLTGLLAGAAGRRGRERSRSRRPASQQDSLPRSNTWPTVLTRQRTQSVAAAEAAEARKRSAFIDKQIAADFERRRRKCSVLMWGAYEAKVLLMEHFMAASSRGTTTTKTTTAPGPNDPSSSSSTTEQLTTEQDPDLAVAIGPIRRNVLVEARRLVDAAIRKGGLPVLGSVLAAAESLGRRMRDESVGLEDEGMVQAIERLWASQAFREACLRAEKPEAYHRLILDAVRRVSAKDYVPTLEDHRRFFLDRRRLLLKGTFDFDTVSVSVIDLDCMGGYISLYKSLLSHFEDATSLIFPVDLALYDGHFDDSEKDSHATSRLAESLGLFGSMVNSRRFSQASMILVLWNVAQFKEKLRGKPLASFFPSYHTGSVVGGHLREDDDTDSSSADQAVEYILAKFLGVNMSGMKMYTHVGELSDPSTMTSILTAVKDTMLHRAFRDTGFFRVGKS</sequence>